<dbReference type="GO" id="GO:0004527">
    <property type="term" value="F:exonuclease activity"/>
    <property type="evidence" value="ECO:0007669"/>
    <property type="project" value="UniProtKB-KW"/>
</dbReference>
<evidence type="ECO:0000313" key="7">
    <source>
        <dbReference type="Proteomes" id="UP000035352"/>
    </source>
</evidence>
<comment type="similarity">
    <text evidence="4">Belongs to the cyclic nucleotide phosphodiesterase class-III family.</text>
</comment>
<accession>A0A0G3BQP7</accession>
<dbReference type="STRING" id="413882.AAW51_3582"/>
<organism evidence="6 7">
    <name type="scientific">Caldimonas brevitalea</name>
    <dbReference type="NCBI Taxonomy" id="413882"/>
    <lineage>
        <taxon>Bacteria</taxon>
        <taxon>Pseudomonadati</taxon>
        <taxon>Pseudomonadota</taxon>
        <taxon>Betaproteobacteria</taxon>
        <taxon>Burkholderiales</taxon>
        <taxon>Sphaerotilaceae</taxon>
        <taxon>Caldimonas</taxon>
    </lineage>
</organism>
<dbReference type="EMBL" id="CP011371">
    <property type="protein sequence ID" value="AKJ30273.1"/>
    <property type="molecule type" value="Genomic_DNA"/>
</dbReference>
<protein>
    <submittedName>
        <fullName evidence="6">DNA repair exonuclease</fullName>
    </submittedName>
</protein>
<dbReference type="InterPro" id="IPR004843">
    <property type="entry name" value="Calcineurin-like_PHP"/>
</dbReference>
<keyword evidence="1" id="KW-0479">Metal-binding</keyword>
<dbReference type="RefSeq" id="WP_047195678.1">
    <property type="nucleotide sequence ID" value="NZ_CP011371.1"/>
</dbReference>
<reference evidence="6 7" key="1">
    <citation type="submission" date="2015-05" db="EMBL/GenBank/DDBJ databases">
        <authorList>
            <person name="Tang B."/>
            <person name="Yu Y."/>
        </authorList>
    </citation>
    <scope>NUCLEOTIDE SEQUENCE [LARGE SCALE GENOMIC DNA]</scope>
    <source>
        <strain evidence="6 7">DSM 7029</strain>
    </source>
</reference>
<evidence type="ECO:0000256" key="1">
    <source>
        <dbReference type="ARBA" id="ARBA00022723"/>
    </source>
</evidence>
<evidence type="ECO:0000313" key="6">
    <source>
        <dbReference type="EMBL" id="AKJ30273.1"/>
    </source>
</evidence>
<dbReference type="PANTHER" id="PTHR42988:SF2">
    <property type="entry name" value="CYCLIC NUCLEOTIDE PHOSPHODIESTERASE CBUA0032-RELATED"/>
    <property type="match status" value="1"/>
</dbReference>
<evidence type="ECO:0000256" key="3">
    <source>
        <dbReference type="ARBA" id="ARBA00023004"/>
    </source>
</evidence>
<proteinExistence type="inferred from homology"/>
<dbReference type="Proteomes" id="UP000035352">
    <property type="component" value="Chromosome"/>
</dbReference>
<keyword evidence="3" id="KW-0408">Iron</keyword>
<keyword evidence="7" id="KW-1185">Reference proteome</keyword>
<dbReference type="GO" id="GO:0046872">
    <property type="term" value="F:metal ion binding"/>
    <property type="evidence" value="ECO:0007669"/>
    <property type="project" value="UniProtKB-KW"/>
</dbReference>
<keyword evidence="2" id="KW-0378">Hydrolase</keyword>
<dbReference type="InterPro" id="IPR050884">
    <property type="entry name" value="CNP_phosphodiesterase-III"/>
</dbReference>
<dbReference type="KEGG" id="pbh:AAW51_3582"/>
<gene>
    <name evidence="6" type="ORF">AAW51_3582</name>
</gene>
<keyword evidence="6" id="KW-0269">Exonuclease</keyword>
<dbReference type="Pfam" id="PF00149">
    <property type="entry name" value="Metallophos"/>
    <property type="match status" value="1"/>
</dbReference>
<dbReference type="AlphaFoldDB" id="A0A0G3BQP7"/>
<sequence>MTVVLQVSDPHFGTERPEVETALRALTDVLAPRLLVVSGDVTQRARRKQFAAARRFIDTLAVPVSLVIPGNHDLPLFNIAARALSPYAEYRRAFGDDLEPSHEAEDLLVLCVNTTRARRHKDGEVSPEQIERVAARLRAASPRQLRIVVTHQPMLVTRLADEQNLLHGYRDAARAWAAAGADLVMGGHIHLPYVRPLDEAVLGLARPVWAVQAGTALSHRVRDGVPNSVNVVRYDAASGASACQVERWDYQAAARRFECHSTTPIPLHRAAHG</sequence>
<dbReference type="Gene3D" id="3.60.21.10">
    <property type="match status" value="1"/>
</dbReference>
<dbReference type="SUPFAM" id="SSF56300">
    <property type="entry name" value="Metallo-dependent phosphatases"/>
    <property type="match status" value="1"/>
</dbReference>
<dbReference type="OrthoDB" id="9811542at2"/>
<feature type="domain" description="Calcineurin-like phosphoesterase" evidence="5">
    <location>
        <begin position="4"/>
        <end position="191"/>
    </location>
</feature>
<name>A0A0G3BQP7_9BURK</name>
<dbReference type="PATRIC" id="fig|413882.6.peg.3741"/>
<evidence type="ECO:0000256" key="2">
    <source>
        <dbReference type="ARBA" id="ARBA00022801"/>
    </source>
</evidence>
<keyword evidence="6" id="KW-0540">Nuclease</keyword>
<evidence type="ECO:0000259" key="5">
    <source>
        <dbReference type="Pfam" id="PF00149"/>
    </source>
</evidence>
<evidence type="ECO:0000256" key="4">
    <source>
        <dbReference type="ARBA" id="ARBA00025742"/>
    </source>
</evidence>
<dbReference type="PANTHER" id="PTHR42988">
    <property type="entry name" value="PHOSPHOHYDROLASE"/>
    <property type="match status" value="1"/>
</dbReference>
<dbReference type="InterPro" id="IPR029052">
    <property type="entry name" value="Metallo-depent_PP-like"/>
</dbReference>